<comment type="caution">
    <text evidence="1">The sequence shown here is derived from an EMBL/GenBank/DDBJ whole genome shotgun (WGS) entry which is preliminary data.</text>
</comment>
<dbReference type="Pfam" id="PF06289">
    <property type="entry name" value="FlbD"/>
    <property type="match status" value="1"/>
</dbReference>
<proteinExistence type="predicted"/>
<keyword evidence="1" id="KW-0966">Cell projection</keyword>
<name>A0ABU6NWM7_9BACI</name>
<evidence type="ECO:0000313" key="1">
    <source>
        <dbReference type="EMBL" id="MED4401524.1"/>
    </source>
</evidence>
<evidence type="ECO:0000313" key="2">
    <source>
        <dbReference type="Proteomes" id="UP001342826"/>
    </source>
</evidence>
<sequence>MIQLTKLNGKTFSLNAIYIEQLESFPDTTITLSNGNKFVVKESESVVRSRIIEFYNVINVLSVKKGPEVLEDE</sequence>
<accession>A0ABU6NWM7</accession>
<protein>
    <submittedName>
        <fullName evidence="1">Flagellar FlbD family protein</fullName>
    </submittedName>
</protein>
<keyword evidence="2" id="KW-1185">Reference proteome</keyword>
<keyword evidence="1" id="KW-0282">Flagellum</keyword>
<dbReference type="PANTHER" id="PTHR39185:SF1">
    <property type="entry name" value="SWARMING MOTILITY PROTEIN SWRD"/>
    <property type="match status" value="1"/>
</dbReference>
<dbReference type="InterPro" id="IPR009384">
    <property type="entry name" value="SwrD-like"/>
</dbReference>
<gene>
    <name evidence="1" type="ORF">P9271_09380</name>
</gene>
<keyword evidence="1" id="KW-0969">Cilium</keyword>
<reference evidence="1 2" key="1">
    <citation type="submission" date="2023-03" db="EMBL/GenBank/DDBJ databases">
        <title>Bacillus Genome Sequencing.</title>
        <authorList>
            <person name="Dunlap C."/>
        </authorList>
    </citation>
    <scope>NUCLEOTIDE SEQUENCE [LARGE SCALE GENOMIC DNA]</scope>
    <source>
        <strain evidence="1 2">NRS-1717</strain>
    </source>
</reference>
<dbReference type="GeneID" id="301139642"/>
<dbReference type="PANTHER" id="PTHR39185">
    <property type="entry name" value="SWARMING MOTILITY PROTEIN SWRD"/>
    <property type="match status" value="1"/>
</dbReference>
<dbReference type="Proteomes" id="UP001342826">
    <property type="component" value="Unassembled WGS sequence"/>
</dbReference>
<dbReference type="EMBL" id="JARTFS010000006">
    <property type="protein sequence ID" value="MED4401524.1"/>
    <property type="molecule type" value="Genomic_DNA"/>
</dbReference>
<organism evidence="1 2">
    <name type="scientific">Metabacillus fastidiosus</name>
    <dbReference type="NCBI Taxonomy" id="1458"/>
    <lineage>
        <taxon>Bacteria</taxon>
        <taxon>Bacillati</taxon>
        <taxon>Bacillota</taxon>
        <taxon>Bacilli</taxon>
        <taxon>Bacillales</taxon>
        <taxon>Bacillaceae</taxon>
        <taxon>Metabacillus</taxon>
    </lineage>
</organism>
<dbReference type="RefSeq" id="WP_066225414.1">
    <property type="nucleotide sequence ID" value="NZ_JARTFQ010000006.1"/>
</dbReference>